<sequence length="116" mass="13257">MAVELGNNFPQRWQRAPMDFRQTVFDELQAICQSLGGQISERIIANPPVNSPLPRSAASNLPPASQIEQELKKRFLQNADDLIEQHLDKVRIDLRRWLHGEMNQLLSDSLSKTNHS</sequence>
<name>A0A2T5IYI0_9GAMM</name>
<dbReference type="AlphaFoldDB" id="A0A2T5IYI0"/>
<organism evidence="1 2">
    <name type="scientific">Agitococcus lubricus</name>
    <dbReference type="NCBI Taxonomy" id="1077255"/>
    <lineage>
        <taxon>Bacteria</taxon>
        <taxon>Pseudomonadati</taxon>
        <taxon>Pseudomonadota</taxon>
        <taxon>Gammaproteobacteria</taxon>
        <taxon>Moraxellales</taxon>
        <taxon>Moraxellaceae</taxon>
        <taxon>Agitococcus</taxon>
    </lineage>
</organism>
<gene>
    <name evidence="1" type="ORF">C8N29_10985</name>
</gene>
<evidence type="ECO:0000313" key="2">
    <source>
        <dbReference type="Proteomes" id="UP000244223"/>
    </source>
</evidence>
<dbReference type="EMBL" id="QAON01000009">
    <property type="protein sequence ID" value="PTQ89064.1"/>
    <property type="molecule type" value="Genomic_DNA"/>
</dbReference>
<accession>A0A2T5IYI0</accession>
<proteinExistence type="predicted"/>
<dbReference type="OrthoDB" id="6717597at2"/>
<evidence type="ECO:0000313" key="1">
    <source>
        <dbReference type="EMBL" id="PTQ89064.1"/>
    </source>
</evidence>
<dbReference type="RefSeq" id="WP_107865977.1">
    <property type="nucleotide sequence ID" value="NZ_QAON01000009.1"/>
</dbReference>
<comment type="caution">
    <text evidence="1">The sequence shown here is derived from an EMBL/GenBank/DDBJ whole genome shotgun (WGS) entry which is preliminary data.</text>
</comment>
<protein>
    <submittedName>
        <fullName evidence="1">Uncharacterized protein</fullName>
    </submittedName>
</protein>
<reference evidence="1 2" key="1">
    <citation type="submission" date="2018-04" db="EMBL/GenBank/DDBJ databases">
        <title>Genomic Encyclopedia of Archaeal and Bacterial Type Strains, Phase II (KMG-II): from individual species to whole genera.</title>
        <authorList>
            <person name="Goeker M."/>
        </authorList>
    </citation>
    <scope>NUCLEOTIDE SEQUENCE [LARGE SCALE GENOMIC DNA]</scope>
    <source>
        <strain evidence="1 2">DSM 5822</strain>
    </source>
</reference>
<dbReference type="Proteomes" id="UP000244223">
    <property type="component" value="Unassembled WGS sequence"/>
</dbReference>
<keyword evidence="2" id="KW-1185">Reference proteome</keyword>